<comment type="caution">
    <text evidence="8">The sequence shown here is derived from an EMBL/GenBank/DDBJ whole genome shotgun (WGS) entry which is preliminary data.</text>
</comment>
<dbReference type="GeneID" id="66115080"/>
<reference evidence="8" key="1">
    <citation type="submission" date="2021-03" db="EMBL/GenBank/DDBJ databases">
        <authorList>
            <person name="Palmer J.M."/>
        </authorList>
    </citation>
    <scope>NUCLEOTIDE SEQUENCE</scope>
    <source>
        <strain evidence="8">ARV_011</strain>
    </source>
</reference>
<protein>
    <recommendedName>
        <fullName evidence="7">Phosphatidic acid phosphatase type 2/haloperoxidase domain-containing protein</fullName>
    </recommendedName>
</protein>
<dbReference type="AlphaFoldDB" id="A0A9P7V823"/>
<feature type="transmembrane region" description="Helical" evidence="6">
    <location>
        <begin position="81"/>
        <end position="101"/>
    </location>
</feature>
<dbReference type="OrthoDB" id="10030083at2759"/>
<dbReference type="Proteomes" id="UP000790833">
    <property type="component" value="Unassembled WGS sequence"/>
</dbReference>
<accession>A0A9P7V823</accession>
<feature type="transmembrane region" description="Helical" evidence="6">
    <location>
        <begin position="6"/>
        <end position="25"/>
    </location>
</feature>
<evidence type="ECO:0000256" key="3">
    <source>
        <dbReference type="ARBA" id="ARBA00022692"/>
    </source>
</evidence>
<feature type="transmembrane region" description="Helical" evidence="6">
    <location>
        <begin position="180"/>
        <end position="197"/>
    </location>
</feature>
<feature type="transmembrane region" description="Helical" evidence="6">
    <location>
        <begin position="209"/>
        <end position="228"/>
    </location>
</feature>
<keyword evidence="5 6" id="KW-0472">Membrane</keyword>
<dbReference type="PANTHER" id="PTHR10165">
    <property type="entry name" value="LIPID PHOSPHATE PHOSPHATASE"/>
    <property type="match status" value="1"/>
</dbReference>
<keyword evidence="3 6" id="KW-0812">Transmembrane</keyword>
<organism evidence="8 9">
    <name type="scientific">Scheffersomyces spartinae</name>
    <dbReference type="NCBI Taxonomy" id="45513"/>
    <lineage>
        <taxon>Eukaryota</taxon>
        <taxon>Fungi</taxon>
        <taxon>Dikarya</taxon>
        <taxon>Ascomycota</taxon>
        <taxon>Saccharomycotina</taxon>
        <taxon>Pichiomycetes</taxon>
        <taxon>Debaryomycetaceae</taxon>
        <taxon>Scheffersomyces</taxon>
    </lineage>
</organism>
<dbReference type="InterPro" id="IPR036938">
    <property type="entry name" value="PAP2/HPO_sf"/>
</dbReference>
<comment type="similarity">
    <text evidence="2">Belongs to the PA-phosphatase related phosphoesterase family.</text>
</comment>
<dbReference type="PANTHER" id="PTHR10165:SF35">
    <property type="entry name" value="RE23632P"/>
    <property type="match status" value="1"/>
</dbReference>
<keyword evidence="9" id="KW-1185">Reference proteome</keyword>
<evidence type="ECO:0000313" key="8">
    <source>
        <dbReference type="EMBL" id="KAG7192606.1"/>
    </source>
</evidence>
<dbReference type="Pfam" id="PF01569">
    <property type="entry name" value="PAP2"/>
    <property type="match status" value="1"/>
</dbReference>
<evidence type="ECO:0000256" key="4">
    <source>
        <dbReference type="ARBA" id="ARBA00022989"/>
    </source>
</evidence>
<evidence type="ECO:0000256" key="5">
    <source>
        <dbReference type="ARBA" id="ARBA00023136"/>
    </source>
</evidence>
<dbReference type="RefSeq" id="XP_043048156.1">
    <property type="nucleotide sequence ID" value="XM_043192492.1"/>
</dbReference>
<dbReference type="GO" id="GO:0016020">
    <property type="term" value="C:membrane"/>
    <property type="evidence" value="ECO:0007669"/>
    <property type="project" value="UniProtKB-SubCell"/>
</dbReference>
<gene>
    <name evidence="8" type="ORF">KQ657_001706</name>
</gene>
<dbReference type="GO" id="GO:0006644">
    <property type="term" value="P:phospholipid metabolic process"/>
    <property type="evidence" value="ECO:0007669"/>
    <property type="project" value="InterPro"/>
</dbReference>
<dbReference type="InterPro" id="IPR043216">
    <property type="entry name" value="PAP-like"/>
</dbReference>
<name>A0A9P7V823_9ASCO</name>
<dbReference type="GO" id="GO:0008195">
    <property type="term" value="F:phosphatidate phosphatase activity"/>
    <property type="evidence" value="ECO:0007669"/>
    <property type="project" value="TreeGrafter"/>
</dbReference>
<feature type="transmembrane region" description="Helical" evidence="6">
    <location>
        <begin position="46"/>
        <end position="69"/>
    </location>
</feature>
<dbReference type="Gene3D" id="1.20.144.10">
    <property type="entry name" value="Phosphatidic acid phosphatase type 2/haloperoxidase"/>
    <property type="match status" value="1"/>
</dbReference>
<evidence type="ECO:0000256" key="1">
    <source>
        <dbReference type="ARBA" id="ARBA00004141"/>
    </source>
</evidence>
<comment type="subcellular location">
    <subcellularLocation>
        <location evidence="1">Membrane</location>
        <topology evidence="1">Multi-pass membrane protein</topology>
    </subcellularLocation>
</comment>
<evidence type="ECO:0000259" key="7">
    <source>
        <dbReference type="SMART" id="SM00014"/>
    </source>
</evidence>
<evidence type="ECO:0000256" key="6">
    <source>
        <dbReference type="SAM" id="Phobius"/>
    </source>
</evidence>
<proteinExistence type="inferred from homology"/>
<evidence type="ECO:0000256" key="2">
    <source>
        <dbReference type="ARBA" id="ARBA00008816"/>
    </source>
</evidence>
<dbReference type="InterPro" id="IPR000326">
    <property type="entry name" value="PAP2/HPO"/>
</dbReference>
<feature type="transmembrane region" description="Helical" evidence="6">
    <location>
        <begin position="155"/>
        <end position="174"/>
    </location>
</feature>
<feature type="domain" description="Phosphatidic acid phosphatase type 2/haloperoxidase" evidence="7">
    <location>
        <begin position="85"/>
        <end position="227"/>
    </location>
</feature>
<dbReference type="CDD" id="cd03390">
    <property type="entry name" value="PAP2_containing_1_like"/>
    <property type="match status" value="1"/>
</dbReference>
<dbReference type="GO" id="GO:0046839">
    <property type="term" value="P:phospholipid dephosphorylation"/>
    <property type="evidence" value="ECO:0007669"/>
    <property type="project" value="TreeGrafter"/>
</dbReference>
<keyword evidence="4 6" id="KW-1133">Transmembrane helix</keyword>
<sequence length="269" mass="30257">MRLCDILLILALIGTTIGIWHLSPFERQFIISDPTINHPFAEHERVTVAQLFIYAVVVPLVIIIIFGLICSDPRHRFYITYLSAVGLIVSCIVTSVTTDILKNYIGRQRPDFIARCQPKLDANTTVWVYAKDVCTQTDMNKLKDGFRSTPSGHSLISFAGLFYLTLFLSGQFLIWDQIVGAWRTVLAAIPTLGALFIAISRTEDYRHHFVDVCIGGVIGILIACWSYYRVFPPVSSGVAHVPRIILAEQLQLEKRADDVRDGLYQSLEV</sequence>
<dbReference type="EMBL" id="JAHMUF010000017">
    <property type="protein sequence ID" value="KAG7192606.1"/>
    <property type="molecule type" value="Genomic_DNA"/>
</dbReference>
<dbReference type="SUPFAM" id="SSF48317">
    <property type="entry name" value="Acid phosphatase/Vanadium-dependent haloperoxidase"/>
    <property type="match status" value="1"/>
</dbReference>
<dbReference type="SMART" id="SM00014">
    <property type="entry name" value="acidPPc"/>
    <property type="match status" value="1"/>
</dbReference>
<evidence type="ECO:0000313" key="9">
    <source>
        <dbReference type="Proteomes" id="UP000790833"/>
    </source>
</evidence>